<evidence type="ECO:0000313" key="3">
    <source>
        <dbReference type="EMBL" id="KAK9931285.1"/>
    </source>
</evidence>
<evidence type="ECO:0000256" key="1">
    <source>
        <dbReference type="ARBA" id="ARBA00022837"/>
    </source>
</evidence>
<name>A0AAW1X4I3_RUBAR</name>
<protein>
    <recommendedName>
        <fullName evidence="2">EF-hand domain-containing protein</fullName>
    </recommendedName>
</protein>
<accession>A0AAW1X4I3</accession>
<dbReference type="Proteomes" id="UP001457282">
    <property type="component" value="Unassembled WGS sequence"/>
</dbReference>
<gene>
    <name evidence="3" type="ORF">M0R45_018565</name>
</gene>
<evidence type="ECO:0000259" key="2">
    <source>
        <dbReference type="PROSITE" id="PS50222"/>
    </source>
</evidence>
<comment type="caution">
    <text evidence="3">The sequence shown here is derived from an EMBL/GenBank/DDBJ whole genome shotgun (WGS) entry which is preliminary data.</text>
</comment>
<dbReference type="InterPro" id="IPR002048">
    <property type="entry name" value="EF_hand_dom"/>
</dbReference>
<dbReference type="InterPro" id="IPR018247">
    <property type="entry name" value="EF_Hand_1_Ca_BS"/>
</dbReference>
<dbReference type="PROSITE" id="PS50222">
    <property type="entry name" value="EF_HAND_2"/>
    <property type="match status" value="1"/>
</dbReference>
<dbReference type="AlphaFoldDB" id="A0AAW1X4I3"/>
<sequence length="347" mass="40856">MEELREVALAYYDNCNPDLRDRAWEFFQSMDGDGDQRISQREFKEFLRQSGYDTIITDPDFFAKLDRNGDRGLDFQEVLTFYYIIKTGYFFCRGCRIYLSGFYFTCFECFQGADPMTFDLCHACHRSQKFPDHHHTLFLDNHILLYFKRGPDNNMAMGDLYEAAIAYYNNPATPEVRSCAVSFFQSLATNGACQISYVVFNEFLQQTGYNWIINDPKLFEKLDRNCDGSLDFWELLTFYYIINTRYFHCRQCRGYLSGLYFTCVDCFEEGAHHSHRYDPGTYNLCLACYRNRDFSHHHSNFLDNHILLRSKRGHPRAAPHLNKWYSYFYLLEVAINAAALAANCSIM</sequence>
<evidence type="ECO:0000313" key="4">
    <source>
        <dbReference type="Proteomes" id="UP001457282"/>
    </source>
</evidence>
<dbReference type="SUPFAM" id="SSF57850">
    <property type="entry name" value="RING/U-box"/>
    <property type="match status" value="1"/>
</dbReference>
<dbReference type="SUPFAM" id="SSF47473">
    <property type="entry name" value="EF-hand"/>
    <property type="match status" value="1"/>
</dbReference>
<dbReference type="Gene3D" id="1.10.238.10">
    <property type="entry name" value="EF-hand"/>
    <property type="match status" value="1"/>
</dbReference>
<dbReference type="Pfam" id="PF13499">
    <property type="entry name" value="EF-hand_7"/>
    <property type="match status" value="1"/>
</dbReference>
<reference evidence="3 4" key="1">
    <citation type="journal article" date="2023" name="G3 (Bethesda)">
        <title>A chromosome-length genome assembly and annotation of blackberry (Rubus argutus, cv. 'Hillquist').</title>
        <authorList>
            <person name="Bruna T."/>
            <person name="Aryal R."/>
            <person name="Dudchenko O."/>
            <person name="Sargent D.J."/>
            <person name="Mead D."/>
            <person name="Buti M."/>
            <person name="Cavallini A."/>
            <person name="Hytonen T."/>
            <person name="Andres J."/>
            <person name="Pham M."/>
            <person name="Weisz D."/>
            <person name="Mascagni F."/>
            <person name="Usai G."/>
            <person name="Natali L."/>
            <person name="Bassil N."/>
            <person name="Fernandez G.E."/>
            <person name="Lomsadze A."/>
            <person name="Armour M."/>
            <person name="Olukolu B."/>
            <person name="Poorten T."/>
            <person name="Britton C."/>
            <person name="Davik J."/>
            <person name="Ashrafi H."/>
            <person name="Aiden E.L."/>
            <person name="Borodovsky M."/>
            <person name="Worthington M."/>
        </authorList>
    </citation>
    <scope>NUCLEOTIDE SEQUENCE [LARGE SCALE GENOMIC DNA]</scope>
    <source>
        <strain evidence="3">PI 553951</strain>
    </source>
</reference>
<dbReference type="InterPro" id="IPR011992">
    <property type="entry name" value="EF-hand-dom_pair"/>
</dbReference>
<keyword evidence="1" id="KW-0106">Calcium</keyword>
<proteinExistence type="predicted"/>
<feature type="domain" description="EF-hand" evidence="2">
    <location>
        <begin position="18"/>
        <end position="53"/>
    </location>
</feature>
<organism evidence="3 4">
    <name type="scientific">Rubus argutus</name>
    <name type="common">Southern blackberry</name>
    <dbReference type="NCBI Taxonomy" id="59490"/>
    <lineage>
        <taxon>Eukaryota</taxon>
        <taxon>Viridiplantae</taxon>
        <taxon>Streptophyta</taxon>
        <taxon>Embryophyta</taxon>
        <taxon>Tracheophyta</taxon>
        <taxon>Spermatophyta</taxon>
        <taxon>Magnoliopsida</taxon>
        <taxon>eudicotyledons</taxon>
        <taxon>Gunneridae</taxon>
        <taxon>Pentapetalae</taxon>
        <taxon>rosids</taxon>
        <taxon>fabids</taxon>
        <taxon>Rosales</taxon>
        <taxon>Rosaceae</taxon>
        <taxon>Rosoideae</taxon>
        <taxon>Rosoideae incertae sedis</taxon>
        <taxon>Rubus</taxon>
    </lineage>
</organism>
<dbReference type="GO" id="GO:0005509">
    <property type="term" value="F:calcium ion binding"/>
    <property type="evidence" value="ECO:0007669"/>
    <property type="project" value="InterPro"/>
</dbReference>
<keyword evidence="4" id="KW-1185">Reference proteome</keyword>
<dbReference type="PROSITE" id="PS00018">
    <property type="entry name" value="EF_HAND_1"/>
    <property type="match status" value="2"/>
</dbReference>
<dbReference type="EMBL" id="JBEDUW010000004">
    <property type="protein sequence ID" value="KAK9931285.1"/>
    <property type="molecule type" value="Genomic_DNA"/>
</dbReference>